<dbReference type="UniPathway" id="UPA00276">
    <property type="reaction ID" value="UER00406"/>
</dbReference>
<name>A0A5J4SEE8_9ZZZZ</name>
<evidence type="ECO:0000256" key="6">
    <source>
        <dbReference type="ARBA" id="ARBA00018483"/>
    </source>
</evidence>
<dbReference type="InterPro" id="IPR023465">
    <property type="entry name" value="Riboflavin_kinase_dom_sf"/>
</dbReference>
<evidence type="ECO:0000256" key="2">
    <source>
        <dbReference type="ARBA" id="ARBA00005201"/>
    </source>
</evidence>
<comment type="similarity">
    <text evidence="3">Belongs to the RibF family.</text>
</comment>
<dbReference type="InterPro" id="IPR015865">
    <property type="entry name" value="Riboflavin_kinase_bac/euk"/>
</dbReference>
<keyword evidence="8" id="KW-0288">FMN</keyword>
<dbReference type="EC" id="2.7.7.2" evidence="5"/>
<dbReference type="Gene3D" id="2.40.30.30">
    <property type="entry name" value="Riboflavin kinase-like"/>
    <property type="match status" value="1"/>
</dbReference>
<dbReference type="InterPro" id="IPR002606">
    <property type="entry name" value="Riboflavin_kinase_bac"/>
</dbReference>
<sequence>MKIIRKPFLTPSLEPCAVAIGFFDGVHQGHRFLINQVKEIAANKGIRSAIITFPIHPRKVMGSGYCLEILTTCDEKVQLLAETGIDYCVMPDFTPEMSLLSAREFMANILYAQYNVQALVIGYDHRFGHNRSESFDDYHRYGQELGMEVFLARAYTYNHANVSSSMVRSLLLGGEVDKAADYLGYNYSLTGTVVDGYKVGRAIGFPTANIRVEDSGKLIPGDGVYAVRVAVNGHSFTGMLNIGRRPTINNGTYRSIEVHILHFQADIYNYPIHISFVQRIRSEEKFDSIEQLIAQLRKDASEVELLLGKE</sequence>
<evidence type="ECO:0000256" key="5">
    <source>
        <dbReference type="ARBA" id="ARBA00012393"/>
    </source>
</evidence>
<dbReference type="SUPFAM" id="SSF52374">
    <property type="entry name" value="Nucleotidylyl transferase"/>
    <property type="match status" value="1"/>
</dbReference>
<feature type="domain" description="Riboflavin kinase" evidence="16">
    <location>
        <begin position="182"/>
        <end position="308"/>
    </location>
</feature>
<dbReference type="FunFam" id="3.40.50.620:FF:000021">
    <property type="entry name" value="Riboflavin biosynthesis protein"/>
    <property type="match status" value="1"/>
</dbReference>
<dbReference type="NCBIfam" id="NF004162">
    <property type="entry name" value="PRK05627.1-5"/>
    <property type="match status" value="1"/>
</dbReference>
<evidence type="ECO:0000256" key="4">
    <source>
        <dbReference type="ARBA" id="ARBA00012105"/>
    </source>
</evidence>
<evidence type="ECO:0000256" key="15">
    <source>
        <dbReference type="ARBA" id="ARBA00023268"/>
    </source>
</evidence>
<evidence type="ECO:0000256" key="10">
    <source>
        <dbReference type="ARBA" id="ARBA00022695"/>
    </source>
</evidence>
<dbReference type="SUPFAM" id="SSF82114">
    <property type="entry name" value="Riboflavin kinase-like"/>
    <property type="match status" value="1"/>
</dbReference>
<dbReference type="NCBIfam" id="TIGR00083">
    <property type="entry name" value="ribF"/>
    <property type="match status" value="1"/>
</dbReference>
<protein>
    <recommendedName>
        <fullName evidence="6">Bifunctional riboflavin kinase/FMN adenylyltransferase</fullName>
        <ecNumber evidence="4">2.7.1.26</ecNumber>
        <ecNumber evidence="5">2.7.7.2</ecNumber>
    </recommendedName>
</protein>
<dbReference type="Pfam" id="PF01687">
    <property type="entry name" value="Flavokinase"/>
    <property type="match status" value="1"/>
</dbReference>
<dbReference type="GO" id="GO:0005524">
    <property type="term" value="F:ATP binding"/>
    <property type="evidence" value="ECO:0007669"/>
    <property type="project" value="UniProtKB-KW"/>
</dbReference>
<evidence type="ECO:0000256" key="3">
    <source>
        <dbReference type="ARBA" id="ARBA00010214"/>
    </source>
</evidence>
<keyword evidence="10" id="KW-0548">Nucleotidyltransferase</keyword>
<dbReference type="EMBL" id="SNRY01000255">
    <property type="protein sequence ID" value="KAA6343710.1"/>
    <property type="molecule type" value="Genomic_DNA"/>
</dbReference>
<dbReference type="Gene3D" id="3.40.50.620">
    <property type="entry name" value="HUPs"/>
    <property type="match status" value="1"/>
</dbReference>
<evidence type="ECO:0000256" key="11">
    <source>
        <dbReference type="ARBA" id="ARBA00022741"/>
    </source>
</evidence>
<dbReference type="InterPro" id="IPR023468">
    <property type="entry name" value="Riboflavin_kinase"/>
</dbReference>
<dbReference type="InterPro" id="IPR015864">
    <property type="entry name" value="FAD_synthase"/>
</dbReference>
<dbReference type="PIRSF" id="PIRSF004491">
    <property type="entry name" value="FAD_Synth"/>
    <property type="match status" value="1"/>
</dbReference>
<accession>A0A5J4SEE8</accession>
<comment type="pathway">
    <text evidence="1">Cofactor biosynthesis; FAD biosynthesis; FAD from FMN: step 1/1.</text>
</comment>
<evidence type="ECO:0000256" key="14">
    <source>
        <dbReference type="ARBA" id="ARBA00022840"/>
    </source>
</evidence>
<dbReference type="AlphaFoldDB" id="A0A5J4SEE8"/>
<dbReference type="GO" id="GO:0008531">
    <property type="term" value="F:riboflavin kinase activity"/>
    <property type="evidence" value="ECO:0007669"/>
    <property type="project" value="UniProtKB-EC"/>
</dbReference>
<evidence type="ECO:0000256" key="8">
    <source>
        <dbReference type="ARBA" id="ARBA00022643"/>
    </source>
</evidence>
<keyword evidence="14" id="KW-0067">ATP-binding</keyword>
<dbReference type="UniPathway" id="UPA00277">
    <property type="reaction ID" value="UER00407"/>
</dbReference>
<dbReference type="GO" id="GO:0003919">
    <property type="term" value="F:FMN adenylyltransferase activity"/>
    <property type="evidence" value="ECO:0007669"/>
    <property type="project" value="UniProtKB-EC"/>
</dbReference>
<dbReference type="PANTHER" id="PTHR22749">
    <property type="entry name" value="RIBOFLAVIN KINASE/FMN ADENYLYLTRANSFERASE"/>
    <property type="match status" value="1"/>
</dbReference>
<dbReference type="PANTHER" id="PTHR22749:SF6">
    <property type="entry name" value="RIBOFLAVIN KINASE"/>
    <property type="match status" value="1"/>
</dbReference>
<keyword evidence="11" id="KW-0547">Nucleotide-binding</keyword>
<dbReference type="EC" id="2.7.1.26" evidence="4"/>
<dbReference type="SMART" id="SM00904">
    <property type="entry name" value="Flavokinase"/>
    <property type="match status" value="1"/>
</dbReference>
<evidence type="ECO:0000259" key="16">
    <source>
        <dbReference type="SMART" id="SM00904"/>
    </source>
</evidence>
<proteinExistence type="inferred from homology"/>
<gene>
    <name evidence="17" type="ORF">EZS27_008621</name>
</gene>
<evidence type="ECO:0000256" key="9">
    <source>
        <dbReference type="ARBA" id="ARBA00022679"/>
    </source>
</evidence>
<evidence type="ECO:0000256" key="13">
    <source>
        <dbReference type="ARBA" id="ARBA00022827"/>
    </source>
</evidence>
<dbReference type="GO" id="GO:0006747">
    <property type="term" value="P:FAD biosynthetic process"/>
    <property type="evidence" value="ECO:0007669"/>
    <property type="project" value="UniProtKB-UniPathway"/>
</dbReference>
<keyword evidence="15" id="KW-0511">Multifunctional enzyme</keyword>
<dbReference type="GO" id="GO:0009398">
    <property type="term" value="P:FMN biosynthetic process"/>
    <property type="evidence" value="ECO:0007669"/>
    <property type="project" value="UniProtKB-UniPathway"/>
</dbReference>
<keyword evidence="7" id="KW-0285">Flavoprotein</keyword>
<evidence type="ECO:0000256" key="7">
    <source>
        <dbReference type="ARBA" id="ARBA00022630"/>
    </source>
</evidence>
<keyword evidence="13" id="KW-0274">FAD</keyword>
<comment type="caution">
    <text evidence="17">The sequence shown here is derived from an EMBL/GenBank/DDBJ whole genome shotgun (WGS) entry which is preliminary data.</text>
</comment>
<keyword evidence="12" id="KW-0418">Kinase</keyword>
<evidence type="ECO:0000313" key="17">
    <source>
        <dbReference type="EMBL" id="KAA6343710.1"/>
    </source>
</evidence>
<dbReference type="Pfam" id="PF06574">
    <property type="entry name" value="FAD_syn"/>
    <property type="match status" value="1"/>
</dbReference>
<dbReference type="InterPro" id="IPR014729">
    <property type="entry name" value="Rossmann-like_a/b/a_fold"/>
</dbReference>
<dbReference type="GO" id="GO:0009231">
    <property type="term" value="P:riboflavin biosynthetic process"/>
    <property type="evidence" value="ECO:0007669"/>
    <property type="project" value="InterPro"/>
</dbReference>
<reference evidence="17" key="1">
    <citation type="submission" date="2019-03" db="EMBL/GenBank/DDBJ databases">
        <title>Single cell metagenomics reveals metabolic interactions within the superorganism composed of flagellate Streblomastix strix and complex community of Bacteroidetes bacteria on its surface.</title>
        <authorList>
            <person name="Treitli S.C."/>
            <person name="Kolisko M."/>
            <person name="Husnik F."/>
            <person name="Keeling P."/>
            <person name="Hampl V."/>
        </authorList>
    </citation>
    <scope>NUCLEOTIDE SEQUENCE</scope>
    <source>
        <strain evidence="17">STM</strain>
    </source>
</reference>
<organism evidence="17">
    <name type="scientific">termite gut metagenome</name>
    <dbReference type="NCBI Taxonomy" id="433724"/>
    <lineage>
        <taxon>unclassified sequences</taxon>
        <taxon>metagenomes</taxon>
        <taxon>organismal metagenomes</taxon>
    </lineage>
</organism>
<evidence type="ECO:0000256" key="1">
    <source>
        <dbReference type="ARBA" id="ARBA00004726"/>
    </source>
</evidence>
<keyword evidence="9" id="KW-0808">Transferase</keyword>
<evidence type="ECO:0000256" key="12">
    <source>
        <dbReference type="ARBA" id="ARBA00022777"/>
    </source>
</evidence>
<dbReference type="CDD" id="cd02064">
    <property type="entry name" value="FAD_synthetase_N"/>
    <property type="match status" value="1"/>
</dbReference>
<comment type="pathway">
    <text evidence="2">Cofactor biosynthesis; FMN biosynthesis; FMN from riboflavin (ATP route): step 1/1.</text>
</comment>